<dbReference type="NCBIfam" id="TIGR00254">
    <property type="entry name" value="GGDEF"/>
    <property type="match status" value="1"/>
</dbReference>
<comment type="catalytic activity">
    <reaction evidence="2">
        <text>2 GTP = 3',3'-c-di-GMP + 2 diphosphate</text>
        <dbReference type="Rhea" id="RHEA:24898"/>
        <dbReference type="ChEBI" id="CHEBI:33019"/>
        <dbReference type="ChEBI" id="CHEBI:37565"/>
        <dbReference type="ChEBI" id="CHEBI:58805"/>
        <dbReference type="EC" id="2.7.7.65"/>
    </reaction>
</comment>
<feature type="domain" description="GGDEF" evidence="5">
    <location>
        <begin position="211"/>
        <end position="344"/>
    </location>
</feature>
<dbReference type="GO" id="GO:0052621">
    <property type="term" value="F:diguanylate cyclase activity"/>
    <property type="evidence" value="ECO:0007669"/>
    <property type="project" value="UniProtKB-EC"/>
</dbReference>
<organism evidence="6 7">
    <name type="scientific">Aquitalea magnusonii</name>
    <dbReference type="NCBI Taxonomy" id="332411"/>
    <lineage>
        <taxon>Bacteria</taxon>
        <taxon>Pseudomonadati</taxon>
        <taxon>Pseudomonadota</taxon>
        <taxon>Betaproteobacteria</taxon>
        <taxon>Neisseriales</taxon>
        <taxon>Chromobacteriaceae</taxon>
        <taxon>Aquitalea</taxon>
    </lineage>
</organism>
<dbReference type="PROSITE" id="PS50887">
    <property type="entry name" value="GGDEF"/>
    <property type="match status" value="1"/>
</dbReference>
<keyword evidence="4" id="KW-0732">Signal</keyword>
<feature type="transmembrane region" description="Helical" evidence="3">
    <location>
        <begin position="66"/>
        <end position="86"/>
    </location>
</feature>
<feature type="transmembrane region" description="Helical" evidence="3">
    <location>
        <begin position="153"/>
        <end position="175"/>
    </location>
</feature>
<dbReference type="AlphaFoldDB" id="A0A3G9GC90"/>
<dbReference type="EC" id="2.7.7.65" evidence="1"/>
<name>A0A3G9GC90_9NEIS</name>
<dbReference type="GO" id="GO:0043709">
    <property type="term" value="P:cell adhesion involved in single-species biofilm formation"/>
    <property type="evidence" value="ECO:0007669"/>
    <property type="project" value="TreeGrafter"/>
</dbReference>
<feature type="signal peptide" evidence="4">
    <location>
        <begin position="1"/>
        <end position="20"/>
    </location>
</feature>
<gene>
    <name evidence="6" type="ORF">DLM_1340</name>
</gene>
<dbReference type="CDD" id="cd01949">
    <property type="entry name" value="GGDEF"/>
    <property type="match status" value="1"/>
</dbReference>
<evidence type="ECO:0000259" key="5">
    <source>
        <dbReference type="PROSITE" id="PS50887"/>
    </source>
</evidence>
<dbReference type="InterPro" id="IPR050469">
    <property type="entry name" value="Diguanylate_Cyclase"/>
</dbReference>
<feature type="transmembrane region" description="Helical" evidence="3">
    <location>
        <begin position="123"/>
        <end position="147"/>
    </location>
</feature>
<dbReference type="GO" id="GO:1902201">
    <property type="term" value="P:negative regulation of bacterial-type flagellum-dependent cell motility"/>
    <property type="evidence" value="ECO:0007669"/>
    <property type="project" value="TreeGrafter"/>
</dbReference>
<evidence type="ECO:0000256" key="4">
    <source>
        <dbReference type="SAM" id="SignalP"/>
    </source>
</evidence>
<evidence type="ECO:0000256" key="2">
    <source>
        <dbReference type="ARBA" id="ARBA00034247"/>
    </source>
</evidence>
<evidence type="ECO:0000256" key="1">
    <source>
        <dbReference type="ARBA" id="ARBA00012528"/>
    </source>
</evidence>
<dbReference type="PANTHER" id="PTHR45138">
    <property type="entry name" value="REGULATORY COMPONENTS OF SENSORY TRANSDUCTION SYSTEM"/>
    <property type="match status" value="1"/>
</dbReference>
<keyword evidence="7" id="KW-1185">Reference proteome</keyword>
<dbReference type="SUPFAM" id="SSF55073">
    <property type="entry name" value="Nucleotide cyclase"/>
    <property type="match status" value="1"/>
</dbReference>
<keyword evidence="3" id="KW-0472">Membrane</keyword>
<proteinExistence type="predicted"/>
<dbReference type="PANTHER" id="PTHR45138:SF9">
    <property type="entry name" value="DIGUANYLATE CYCLASE DGCM-RELATED"/>
    <property type="match status" value="1"/>
</dbReference>
<evidence type="ECO:0000313" key="7">
    <source>
        <dbReference type="Proteomes" id="UP000198290"/>
    </source>
</evidence>
<dbReference type="InterPro" id="IPR043128">
    <property type="entry name" value="Rev_trsase/Diguanyl_cyclase"/>
</dbReference>
<reference evidence="7" key="1">
    <citation type="journal article" date="2017" name="Biotechnol. Biofuels">
        <title>Evaluation of environmental bacterial communities as a factor affecting the growth of duckweed Lemna minor.</title>
        <authorList>
            <person name="Ishizawa H."/>
            <person name="Kuroda M."/>
            <person name="Morikawa M."/>
            <person name="Ike M."/>
        </authorList>
    </citation>
    <scope>NUCLEOTIDE SEQUENCE [LARGE SCALE GENOMIC DNA]</scope>
    <source>
        <strain evidence="7">H3</strain>
    </source>
</reference>
<dbReference type="SMART" id="SM00267">
    <property type="entry name" value="GGDEF"/>
    <property type="match status" value="1"/>
</dbReference>
<keyword evidence="3" id="KW-1133">Transmembrane helix</keyword>
<feature type="chain" id="PRO_5018228484" description="diguanylate cyclase" evidence="4">
    <location>
        <begin position="21"/>
        <end position="349"/>
    </location>
</feature>
<dbReference type="InterPro" id="IPR000160">
    <property type="entry name" value="GGDEF_dom"/>
</dbReference>
<protein>
    <recommendedName>
        <fullName evidence="1">diguanylate cyclase</fullName>
        <ecNumber evidence="1">2.7.7.65</ecNumber>
    </recommendedName>
</protein>
<dbReference type="Gene3D" id="3.30.70.270">
    <property type="match status" value="1"/>
</dbReference>
<sequence length="349" mass="38931">MGLGFIALAFAMLATGGALASVTENNLLPWPGFWLYIHFSLGIGGYAILWLGLAALSSHSWRRYRIIAFIIPILWLLSGIWSGFVMQNTLRAAAFHFNSFFFLLAASFCIWQDRHIEPLCSRWLLSLILLGSALLYGGECYWILAGAWTVQEIAWAFFAQIICNFSLVLFVLTMLSERAAFQLKQASERDELTGIGNRRFLFARLPPLAQPGSAIIMIDVDHFKRANDTFGHLGGDRLLAVTAQTLQRVLRAVDVMARFGGEEFVVFLPDISTQDAREMAERLRCEAAAQEIDLGDARYKVTISIGLVCLDQPGCSWDEWIKLADAACYQAKQQGRNRVCQHQAATVAP</sequence>
<reference evidence="7" key="3">
    <citation type="journal article" date="2017" name="Plant Physiol. Biochem.">
        <title>Differential oxidative and antioxidative response of duckweed Lemna minor toward plant growth promoting/inhibiting bacteria.</title>
        <authorList>
            <person name="Ishizawa H."/>
            <person name="Kuroda M."/>
            <person name="Morikawa M."/>
            <person name="Ike M."/>
        </authorList>
    </citation>
    <scope>NUCLEOTIDE SEQUENCE [LARGE SCALE GENOMIC DNA]</scope>
    <source>
        <strain evidence="7">H3</strain>
    </source>
</reference>
<keyword evidence="3" id="KW-0812">Transmembrane</keyword>
<reference evidence="6 7" key="2">
    <citation type="journal article" date="2017" name="Genome Announc.">
        <title>Draft genome sequence of Aquitalea magnusonii strain H3, a plant growth-promoting bacterium of duckweed Lemna minor.</title>
        <authorList>
            <person name="Ishizawa H."/>
            <person name="Kuroda M."/>
            <person name="Ike M."/>
        </authorList>
    </citation>
    <scope>NUCLEOTIDE SEQUENCE [LARGE SCALE GENOMIC DNA]</scope>
    <source>
        <strain evidence="6 7">H3</strain>
    </source>
</reference>
<dbReference type="Pfam" id="PF00990">
    <property type="entry name" value="GGDEF"/>
    <property type="match status" value="1"/>
</dbReference>
<feature type="transmembrane region" description="Helical" evidence="3">
    <location>
        <begin position="36"/>
        <end position="54"/>
    </location>
</feature>
<accession>A0A3G9GC90</accession>
<dbReference type="GO" id="GO:0005886">
    <property type="term" value="C:plasma membrane"/>
    <property type="evidence" value="ECO:0007669"/>
    <property type="project" value="TreeGrafter"/>
</dbReference>
<dbReference type="InterPro" id="IPR029787">
    <property type="entry name" value="Nucleotide_cyclase"/>
</dbReference>
<feature type="transmembrane region" description="Helical" evidence="3">
    <location>
        <begin position="92"/>
        <end position="111"/>
    </location>
</feature>
<dbReference type="KEGG" id="amah:DLM_1340"/>
<evidence type="ECO:0000313" key="6">
    <source>
        <dbReference type="EMBL" id="BBF84964.1"/>
    </source>
</evidence>
<evidence type="ECO:0000256" key="3">
    <source>
        <dbReference type="SAM" id="Phobius"/>
    </source>
</evidence>
<dbReference type="FunFam" id="3.30.70.270:FF:000001">
    <property type="entry name" value="Diguanylate cyclase domain protein"/>
    <property type="match status" value="1"/>
</dbReference>
<dbReference type="EMBL" id="AP018823">
    <property type="protein sequence ID" value="BBF84964.1"/>
    <property type="molecule type" value="Genomic_DNA"/>
</dbReference>
<dbReference type="Proteomes" id="UP000198290">
    <property type="component" value="Chromosome"/>
</dbReference>